<evidence type="ECO:0000256" key="3">
    <source>
        <dbReference type="ARBA" id="ARBA00012513"/>
    </source>
</evidence>
<evidence type="ECO:0000256" key="5">
    <source>
        <dbReference type="ARBA" id="ARBA00022692"/>
    </source>
</evidence>
<evidence type="ECO:0000256" key="12">
    <source>
        <dbReference type="ARBA" id="ARBA00023180"/>
    </source>
</evidence>
<keyword evidence="4" id="KW-0964">Secreted</keyword>
<protein>
    <recommendedName>
        <fullName evidence="3">non-specific serine/threonine protein kinase</fullName>
        <ecNumber evidence="3">2.7.11.1</ecNumber>
    </recommendedName>
</protein>
<evidence type="ECO:0000256" key="6">
    <source>
        <dbReference type="ARBA" id="ARBA00022729"/>
    </source>
</evidence>
<evidence type="ECO:0000256" key="8">
    <source>
        <dbReference type="ARBA" id="ARBA00022989"/>
    </source>
</evidence>
<evidence type="ECO:0000256" key="2">
    <source>
        <dbReference type="ARBA" id="ARBA00004613"/>
    </source>
</evidence>
<comment type="caution">
    <text evidence="17">The sequence shown here is derived from an EMBL/GenBank/DDBJ whole genome shotgun (WGS) entry which is preliminary data.</text>
</comment>
<sequence>MRAIFLIFVGLLHAYSANAQEAFVLGEGRLGESVWASDLDGDLIADNKDQFPNAPIGNLTDTDADGAPNNCDQACIDSGMRADADDDNDGVADSEDAFPLDPAETVDTDGDGTGNNADLDDDGDGYADNLDAFPIDPLEHSDNDDDGIGDVADDDDDNDAITDADEILLGRSPTRPEYVFSTDNQSASICLLDGERIPRCWGSNSYGQIQPPTSTAFKQISLGERHGCGITLSDTVSCWGDNAYGQASPPENLDKVKQLTSANRYSCALLEDDSITCWGGKYYMNPLTFSGAKKIVSGWDHSCVLHSGGISCFGSTGSEQIPSDLSGSYTDVHAANDFVCSEDSTGSTSCYGIGKDIYYDVTSETNINNLTVGSYNYCSHEYGYGLACGGSSSFDILTPPLLNARIGTLALTTTMACVLTSTGVTCWGTGANDAPEILFDNDQDGVNDIEDAFPLDAAESIDTDNDGIGNNTDLDDDNDGYSDAYELEKGTDPLDATDFKPLYDDLNGIVYHWSQHSLMNAAEIHRISDAEVKSATNAQGRYRFEDTPEGNYELSASQAVTDADINRTITSADALAALKIAVGLNPNSDPDGDGPLEALAVSPYQLISADMNQDGRVTSADALAILKVAVGLSDALEPSWKLVADAQSLWSTHGDKSNVFDASKAYLLTYPDKTEVNFAAILLGDVNPTWKPQEGTESLNHDHFSMYAKASGAPLSLWGIRDSDEDGLSDEQEETLGTSPLEADTDADGVNDVDDLFPLDPDKSDDIPVGAEPEPVLLASPMKANTSAITMVKPVLLRGDMNDWGVSDTFDELDDGTYQLVMKLTPGTYTFKVASANWSIMDLGAQTETHRLIKPEVPTLLSSEPSLPYVLVLINETTIVFKLTTGEHKKYYITVFNLPDTYDGP</sequence>
<evidence type="ECO:0000256" key="1">
    <source>
        <dbReference type="ARBA" id="ARBA00004479"/>
    </source>
</evidence>
<proteinExistence type="predicted"/>
<dbReference type="InterPro" id="IPR028974">
    <property type="entry name" value="TSP_type-3_rpt"/>
</dbReference>
<evidence type="ECO:0000256" key="11">
    <source>
        <dbReference type="ARBA" id="ARBA00023170"/>
    </source>
</evidence>
<dbReference type="SUPFAM" id="SSF50985">
    <property type="entry name" value="RCC1/BLIP-II"/>
    <property type="match status" value="1"/>
</dbReference>
<evidence type="ECO:0000313" key="18">
    <source>
        <dbReference type="Proteomes" id="UP000005615"/>
    </source>
</evidence>
<feature type="compositionally biased region" description="Acidic residues" evidence="15">
    <location>
        <begin position="84"/>
        <end position="110"/>
    </location>
</feature>
<name>F3L3Y2_9GAMM</name>
<keyword evidence="9" id="KW-0472">Membrane</keyword>
<keyword evidence="7" id="KW-0106">Calcium</keyword>
<dbReference type="AlphaFoldDB" id="F3L3Y2"/>
<dbReference type="Gene3D" id="4.10.1080.10">
    <property type="entry name" value="TSP type-3 repeat"/>
    <property type="match status" value="2"/>
</dbReference>
<keyword evidence="5 17" id="KW-0812">Transmembrane</keyword>
<dbReference type="EMBL" id="AEIG01000069">
    <property type="protein sequence ID" value="EGG28965.1"/>
    <property type="molecule type" value="Genomic_DNA"/>
</dbReference>
<dbReference type="RefSeq" id="WP_009576523.1">
    <property type="nucleotide sequence ID" value="NZ_AEIG01000069.1"/>
</dbReference>
<dbReference type="eggNOG" id="COG5184">
    <property type="taxonomic scope" value="Bacteria"/>
</dbReference>
<accession>F3L3Y2</accession>
<keyword evidence="11" id="KW-0675">Receptor</keyword>
<evidence type="ECO:0000256" key="9">
    <source>
        <dbReference type="ARBA" id="ARBA00023136"/>
    </source>
</evidence>
<dbReference type="PANTHER" id="PTHR47460">
    <property type="entry name" value="SERINE/THREONINE-PROTEIN KINASE-LIKE PROTEIN ACR4"/>
    <property type="match status" value="1"/>
</dbReference>
<evidence type="ECO:0000256" key="10">
    <source>
        <dbReference type="ARBA" id="ARBA00023157"/>
    </source>
</evidence>
<dbReference type="SUPFAM" id="SSF103647">
    <property type="entry name" value="TSP type-3 repeat"/>
    <property type="match status" value="2"/>
</dbReference>
<keyword evidence="18" id="KW-1185">Reference proteome</keyword>
<dbReference type="GO" id="GO:0000272">
    <property type="term" value="P:polysaccharide catabolic process"/>
    <property type="evidence" value="ECO:0007669"/>
    <property type="project" value="InterPro"/>
</dbReference>
<evidence type="ECO:0000256" key="15">
    <source>
        <dbReference type="SAM" id="MobiDB-lite"/>
    </source>
</evidence>
<comment type="catalytic activity">
    <reaction evidence="14">
        <text>L-seryl-[protein] + ATP = O-phospho-L-seryl-[protein] + ADP + H(+)</text>
        <dbReference type="Rhea" id="RHEA:17989"/>
        <dbReference type="Rhea" id="RHEA-COMP:9863"/>
        <dbReference type="Rhea" id="RHEA-COMP:11604"/>
        <dbReference type="ChEBI" id="CHEBI:15378"/>
        <dbReference type="ChEBI" id="CHEBI:29999"/>
        <dbReference type="ChEBI" id="CHEBI:30616"/>
        <dbReference type="ChEBI" id="CHEBI:83421"/>
        <dbReference type="ChEBI" id="CHEBI:456216"/>
        <dbReference type="EC" id="2.7.11.1"/>
    </reaction>
</comment>
<keyword evidence="12" id="KW-0325">Glycoprotein</keyword>
<comment type="catalytic activity">
    <reaction evidence="13">
        <text>L-threonyl-[protein] + ATP = O-phospho-L-threonyl-[protein] + ADP + H(+)</text>
        <dbReference type="Rhea" id="RHEA:46608"/>
        <dbReference type="Rhea" id="RHEA-COMP:11060"/>
        <dbReference type="Rhea" id="RHEA-COMP:11605"/>
        <dbReference type="ChEBI" id="CHEBI:15378"/>
        <dbReference type="ChEBI" id="CHEBI:30013"/>
        <dbReference type="ChEBI" id="CHEBI:30616"/>
        <dbReference type="ChEBI" id="CHEBI:61977"/>
        <dbReference type="ChEBI" id="CHEBI:456216"/>
        <dbReference type="EC" id="2.7.11.1"/>
    </reaction>
</comment>
<dbReference type="Pfam" id="PF13540">
    <property type="entry name" value="RCC1_2"/>
    <property type="match status" value="1"/>
</dbReference>
<comment type="subcellular location">
    <subcellularLocation>
        <location evidence="1">Membrane</location>
        <topology evidence="1">Single-pass type I membrane protein</topology>
    </subcellularLocation>
    <subcellularLocation>
        <location evidence="2">Secreted</location>
    </subcellularLocation>
</comment>
<feature type="chain" id="PRO_5043691209" description="non-specific serine/threonine protein kinase" evidence="16">
    <location>
        <begin position="20"/>
        <end position="905"/>
    </location>
</feature>
<dbReference type="Proteomes" id="UP000005615">
    <property type="component" value="Unassembled WGS sequence"/>
</dbReference>
<evidence type="ECO:0000313" key="17">
    <source>
        <dbReference type="EMBL" id="EGG28965.1"/>
    </source>
</evidence>
<keyword evidence="8" id="KW-1133">Transmembrane helix</keyword>
<dbReference type="InterPro" id="IPR036439">
    <property type="entry name" value="Dockerin_dom_sf"/>
</dbReference>
<feature type="signal peptide" evidence="16">
    <location>
        <begin position="1"/>
        <end position="19"/>
    </location>
</feature>
<dbReference type="Gene3D" id="1.10.1330.10">
    <property type="entry name" value="Dockerin domain"/>
    <property type="match status" value="1"/>
</dbReference>
<feature type="compositionally biased region" description="Acidic residues" evidence="15">
    <location>
        <begin position="142"/>
        <end position="157"/>
    </location>
</feature>
<evidence type="ECO:0000256" key="4">
    <source>
        <dbReference type="ARBA" id="ARBA00022525"/>
    </source>
</evidence>
<evidence type="ECO:0000256" key="16">
    <source>
        <dbReference type="SAM" id="SignalP"/>
    </source>
</evidence>
<keyword evidence="6 16" id="KW-0732">Signal</keyword>
<feature type="region of interest" description="Disordered" evidence="15">
    <location>
        <begin position="460"/>
        <end position="479"/>
    </location>
</feature>
<gene>
    <name evidence="17" type="ORF">IMCC3088_2363</name>
</gene>
<organism evidence="17 18">
    <name type="scientific">Aequoribacter fuscus</name>
    <dbReference type="NCBI Taxonomy" id="2518989"/>
    <lineage>
        <taxon>Bacteria</taxon>
        <taxon>Pseudomonadati</taxon>
        <taxon>Pseudomonadota</taxon>
        <taxon>Gammaproteobacteria</taxon>
        <taxon>Cellvibrionales</taxon>
        <taxon>Halieaceae</taxon>
        <taxon>Aequoribacter</taxon>
    </lineage>
</organism>
<keyword evidence="10" id="KW-1015">Disulfide bond</keyword>
<reference evidence="17 18" key="1">
    <citation type="journal article" date="2011" name="J. Bacteriol.">
        <title>Genome sequence of strain IMCC3088, a proteorhodopsin-containing marine bacterium belonging to the OM60/NOR5 clade.</title>
        <authorList>
            <person name="Jang Y."/>
            <person name="Oh H.M."/>
            <person name="Kang I."/>
            <person name="Lee K."/>
            <person name="Yang S.J."/>
            <person name="Cho J.C."/>
        </authorList>
    </citation>
    <scope>NUCLEOTIDE SEQUENCE [LARGE SCALE GENOMIC DNA]</scope>
    <source>
        <strain evidence="17 18">IMCC3088</strain>
    </source>
</reference>
<feature type="region of interest" description="Disordered" evidence="15">
    <location>
        <begin position="80"/>
        <end position="157"/>
    </location>
</feature>
<evidence type="ECO:0000256" key="13">
    <source>
        <dbReference type="ARBA" id="ARBA00047899"/>
    </source>
</evidence>
<dbReference type="Pfam" id="PF18884">
    <property type="entry name" value="TSP3_bac"/>
    <property type="match status" value="2"/>
</dbReference>
<dbReference type="OrthoDB" id="5741066at2"/>
<dbReference type="GO" id="GO:0016020">
    <property type="term" value="C:membrane"/>
    <property type="evidence" value="ECO:0007669"/>
    <property type="project" value="UniProtKB-SubCell"/>
</dbReference>
<dbReference type="InterPro" id="IPR059100">
    <property type="entry name" value="TSP3_bac"/>
</dbReference>
<feature type="region of interest" description="Disordered" evidence="15">
    <location>
        <begin position="721"/>
        <end position="753"/>
    </location>
</feature>
<feature type="compositionally biased region" description="Acidic residues" evidence="15">
    <location>
        <begin position="743"/>
        <end position="753"/>
    </location>
</feature>
<dbReference type="PANTHER" id="PTHR47460:SF1">
    <property type="entry name" value="SERINE_THREONINE-PROTEIN KINASE-LIKE PROTEIN ACR4"/>
    <property type="match status" value="1"/>
</dbReference>
<evidence type="ECO:0000256" key="7">
    <source>
        <dbReference type="ARBA" id="ARBA00022837"/>
    </source>
</evidence>
<dbReference type="InterPro" id="IPR009091">
    <property type="entry name" value="RCC1/BLIP-II"/>
</dbReference>
<feature type="compositionally biased region" description="Acidic residues" evidence="15">
    <location>
        <begin position="723"/>
        <end position="734"/>
    </location>
</feature>
<dbReference type="Gene3D" id="2.130.10.30">
    <property type="entry name" value="Regulator of chromosome condensation 1/beta-lactamase-inhibitor protein II"/>
    <property type="match status" value="1"/>
</dbReference>
<dbReference type="GO" id="GO:0005509">
    <property type="term" value="F:calcium ion binding"/>
    <property type="evidence" value="ECO:0007669"/>
    <property type="project" value="InterPro"/>
</dbReference>
<dbReference type="STRING" id="2518989.IMCC3088_2363"/>
<dbReference type="GO" id="GO:0004674">
    <property type="term" value="F:protein serine/threonine kinase activity"/>
    <property type="evidence" value="ECO:0007669"/>
    <property type="project" value="UniProtKB-KW"/>
</dbReference>
<dbReference type="EC" id="2.7.11.1" evidence="3"/>
<evidence type="ECO:0000256" key="14">
    <source>
        <dbReference type="ARBA" id="ARBA00048679"/>
    </source>
</evidence>